<keyword evidence="3" id="KW-1185">Reference proteome</keyword>
<reference evidence="3" key="1">
    <citation type="submission" date="2024-07" db="EMBL/GenBank/DDBJ databases">
        <title>Two chromosome-level genome assemblies of Korean endemic species Abeliophyllum distichum and Forsythia ovata (Oleaceae).</title>
        <authorList>
            <person name="Jang H."/>
        </authorList>
    </citation>
    <scope>NUCLEOTIDE SEQUENCE [LARGE SCALE GENOMIC DNA]</scope>
</reference>
<protein>
    <submittedName>
        <fullName evidence="2">Uncharacterized protein</fullName>
    </submittedName>
</protein>
<evidence type="ECO:0000256" key="1">
    <source>
        <dbReference type="SAM" id="MobiDB-lite"/>
    </source>
</evidence>
<gene>
    <name evidence="2" type="ORF">Fot_12810</name>
</gene>
<evidence type="ECO:0000313" key="3">
    <source>
        <dbReference type="Proteomes" id="UP001604277"/>
    </source>
</evidence>
<proteinExistence type="predicted"/>
<sequence>MGPAPILTEHAELLRTGALLETTHQRACRGDYIGLDLDAADGNEVAKVGVVGVDAANLGAGEDDIYRLVGGEMVRSSLECVRGGGGWCSPGTGVWSPRRSPPDHHGRRRKLE</sequence>
<dbReference type="EMBL" id="JBFOLJ010000004">
    <property type="protein sequence ID" value="KAL2543577.1"/>
    <property type="molecule type" value="Genomic_DNA"/>
</dbReference>
<name>A0ABD1W212_9LAMI</name>
<dbReference type="Proteomes" id="UP001604277">
    <property type="component" value="Unassembled WGS sequence"/>
</dbReference>
<dbReference type="AlphaFoldDB" id="A0ABD1W212"/>
<accession>A0ABD1W212</accession>
<organism evidence="2 3">
    <name type="scientific">Forsythia ovata</name>
    <dbReference type="NCBI Taxonomy" id="205694"/>
    <lineage>
        <taxon>Eukaryota</taxon>
        <taxon>Viridiplantae</taxon>
        <taxon>Streptophyta</taxon>
        <taxon>Embryophyta</taxon>
        <taxon>Tracheophyta</taxon>
        <taxon>Spermatophyta</taxon>
        <taxon>Magnoliopsida</taxon>
        <taxon>eudicotyledons</taxon>
        <taxon>Gunneridae</taxon>
        <taxon>Pentapetalae</taxon>
        <taxon>asterids</taxon>
        <taxon>lamiids</taxon>
        <taxon>Lamiales</taxon>
        <taxon>Oleaceae</taxon>
        <taxon>Forsythieae</taxon>
        <taxon>Forsythia</taxon>
    </lineage>
</organism>
<evidence type="ECO:0000313" key="2">
    <source>
        <dbReference type="EMBL" id="KAL2543577.1"/>
    </source>
</evidence>
<feature type="region of interest" description="Disordered" evidence="1">
    <location>
        <begin position="91"/>
        <end position="112"/>
    </location>
</feature>
<comment type="caution">
    <text evidence="2">The sequence shown here is derived from an EMBL/GenBank/DDBJ whole genome shotgun (WGS) entry which is preliminary data.</text>
</comment>